<dbReference type="RefSeq" id="WP_114714728.1">
    <property type="nucleotide sequence ID" value="NZ_KZ857265.1"/>
</dbReference>
<evidence type="ECO:0000313" key="5">
    <source>
        <dbReference type="EMBL" id="RDJ06893.1"/>
    </source>
</evidence>
<gene>
    <name evidence="5" type="ORF">B5K06_22015</name>
</gene>
<dbReference type="PANTHER" id="PTHR33619:SF3">
    <property type="entry name" value="POLYSACCHARIDE EXPORT PROTEIN GFCE-RELATED"/>
    <property type="match status" value="1"/>
</dbReference>
<proteinExistence type="predicted"/>
<dbReference type="AlphaFoldDB" id="A0A370KJW4"/>
<dbReference type="InterPro" id="IPR058781">
    <property type="entry name" value="HH_AprE-like"/>
</dbReference>
<reference evidence="5 6" key="1">
    <citation type="submission" date="2017-03" db="EMBL/GenBank/DDBJ databases">
        <title>Genome analysis of Rhizobial strains effectives or ineffectives for nitrogen fixation isolated from bean seeds.</title>
        <authorList>
            <person name="Peralta H."/>
            <person name="Aguilar-Vera A."/>
            <person name="Mora Y."/>
            <person name="Vargas-Lagunas C."/>
            <person name="Girard L."/>
            <person name="Mora J."/>
        </authorList>
    </citation>
    <scope>NUCLEOTIDE SEQUENCE [LARGE SCALE GENOMIC DNA]</scope>
    <source>
        <strain evidence="5 6">CCGM3</strain>
    </source>
</reference>
<dbReference type="Gene3D" id="3.30.1950.10">
    <property type="entry name" value="wza like domain"/>
    <property type="match status" value="1"/>
</dbReference>
<feature type="region of interest" description="Disordered" evidence="2">
    <location>
        <begin position="420"/>
        <end position="440"/>
    </location>
</feature>
<evidence type="ECO:0000313" key="6">
    <source>
        <dbReference type="Proteomes" id="UP000254939"/>
    </source>
</evidence>
<evidence type="ECO:0000259" key="3">
    <source>
        <dbReference type="Pfam" id="PF02563"/>
    </source>
</evidence>
<sequence>MHEKQRRVRSSKLLSGISRAITFAVAASFLTGVGSAVAGPLFPNTKIRLTLVQWMPTKGSYEQWATVGGEYTVSEEGTISVPLLGPISVEQLDEVSLASSIAKRLKEKIGLVDEPAATVEVLKYPPIYVVGDVEKPGEYDFHGGITVLQALALGGGQRRAASSLQGSTDVTRMAGDLREIDDSIVRSTVKIARLKAELAGEKTFQGPKESSDATASSDAIYTQEQTIFSARANELTRQSKSLTTLRDLLSEEIKVLEEKTTSTDLNIASVQQQLDSTIALIEKGAIVATRQAEVERVMRGYQNDRLDLTVAIMRARQSISQTTRDLEGLYDKRQTQIASDLQSEQATMSQLRVKKETTQKLLTEILSSGSAVEADEPPRLQFTIVRAGKTEKSAEIAASETSAMAPGDVLKVTLRATSQPLASKSADAVEVTVSTPDAGQ</sequence>
<feature type="domain" description="AprE-like long alpha-helical hairpin" evidence="4">
    <location>
        <begin position="177"/>
        <end position="355"/>
    </location>
</feature>
<dbReference type="EMBL" id="NAAC01000027">
    <property type="protein sequence ID" value="RDJ06893.1"/>
    <property type="molecule type" value="Genomic_DNA"/>
</dbReference>
<comment type="caution">
    <text evidence="5">The sequence shown here is derived from an EMBL/GenBank/DDBJ whole genome shotgun (WGS) entry which is preliminary data.</text>
</comment>
<keyword evidence="1" id="KW-0732">Signal</keyword>
<dbReference type="InterPro" id="IPR003715">
    <property type="entry name" value="Poly_export_N"/>
</dbReference>
<dbReference type="OrthoDB" id="9798876at2"/>
<evidence type="ECO:0000259" key="4">
    <source>
        <dbReference type="Pfam" id="PF25994"/>
    </source>
</evidence>
<protein>
    <submittedName>
        <fullName evidence="5">Exopolysaccharide biosynthesis protein</fullName>
    </submittedName>
</protein>
<dbReference type="InterPro" id="IPR049712">
    <property type="entry name" value="Poly_export"/>
</dbReference>
<organism evidence="5 6">
    <name type="scientific">Rhizobium grahamii</name>
    <dbReference type="NCBI Taxonomy" id="1120045"/>
    <lineage>
        <taxon>Bacteria</taxon>
        <taxon>Pseudomonadati</taxon>
        <taxon>Pseudomonadota</taxon>
        <taxon>Alphaproteobacteria</taxon>
        <taxon>Hyphomicrobiales</taxon>
        <taxon>Rhizobiaceae</taxon>
        <taxon>Rhizobium/Agrobacterium group</taxon>
        <taxon>Rhizobium</taxon>
    </lineage>
</organism>
<dbReference type="GO" id="GO:0015159">
    <property type="term" value="F:polysaccharide transmembrane transporter activity"/>
    <property type="evidence" value="ECO:0007669"/>
    <property type="project" value="InterPro"/>
</dbReference>
<accession>A0A370KJW4</accession>
<feature type="domain" description="Polysaccharide export protein N-terminal" evidence="3">
    <location>
        <begin position="64"/>
        <end position="121"/>
    </location>
</feature>
<dbReference type="Proteomes" id="UP000254939">
    <property type="component" value="Unassembled WGS sequence"/>
</dbReference>
<evidence type="ECO:0000256" key="1">
    <source>
        <dbReference type="ARBA" id="ARBA00022729"/>
    </source>
</evidence>
<dbReference type="PANTHER" id="PTHR33619">
    <property type="entry name" value="POLYSACCHARIDE EXPORT PROTEIN GFCE-RELATED"/>
    <property type="match status" value="1"/>
</dbReference>
<dbReference type="Pfam" id="PF02563">
    <property type="entry name" value="Poly_export"/>
    <property type="match status" value="1"/>
</dbReference>
<evidence type="ECO:0000256" key="2">
    <source>
        <dbReference type="SAM" id="MobiDB-lite"/>
    </source>
</evidence>
<name>A0A370KJW4_9HYPH</name>
<dbReference type="Pfam" id="PF25994">
    <property type="entry name" value="HH_AprE"/>
    <property type="match status" value="1"/>
</dbReference>